<feature type="transmembrane region" description="Helical" evidence="1">
    <location>
        <begin position="103"/>
        <end position="127"/>
    </location>
</feature>
<protein>
    <recommendedName>
        <fullName evidence="4">ABC transporter permease</fullName>
    </recommendedName>
</protein>
<comment type="caution">
    <text evidence="2">The sequence shown here is derived from an EMBL/GenBank/DDBJ whole genome shotgun (WGS) entry which is preliminary data.</text>
</comment>
<feature type="transmembrane region" description="Helical" evidence="1">
    <location>
        <begin position="183"/>
        <end position="199"/>
    </location>
</feature>
<proteinExistence type="predicted"/>
<feature type="transmembrane region" description="Helical" evidence="1">
    <location>
        <begin position="147"/>
        <end position="171"/>
    </location>
</feature>
<feature type="transmembrane region" description="Helical" evidence="1">
    <location>
        <begin position="62"/>
        <end position="82"/>
    </location>
</feature>
<organism evidence="2 3">
    <name type="scientific">Metabacillus niabensis</name>
    <dbReference type="NCBI Taxonomy" id="324854"/>
    <lineage>
        <taxon>Bacteria</taxon>
        <taxon>Bacillati</taxon>
        <taxon>Bacillota</taxon>
        <taxon>Bacilli</taxon>
        <taxon>Bacillales</taxon>
        <taxon>Bacillaceae</taxon>
        <taxon>Metabacillus</taxon>
    </lineage>
</organism>
<feature type="transmembrane region" description="Helical" evidence="1">
    <location>
        <begin position="22"/>
        <end position="42"/>
    </location>
</feature>
<gene>
    <name evidence="2" type="ORF">J2S02_000573</name>
</gene>
<name>A0ABT9YW80_9BACI</name>
<evidence type="ECO:0000313" key="3">
    <source>
        <dbReference type="Proteomes" id="UP001232245"/>
    </source>
</evidence>
<evidence type="ECO:0008006" key="4">
    <source>
        <dbReference type="Google" id="ProtNLM"/>
    </source>
</evidence>
<keyword evidence="3" id="KW-1185">Reference proteome</keyword>
<sequence>MYLTEVKFADVVMNQFKYKVKAYIGIFSSLLIVQVFGLLMSLNGSSSMGTVGNAFSLSLNNYTGNIVIIFTMLWGFISAITITTKAYKNDDFTFISNRLSRNLANIFFLILASLIGGITALLSGYLLKVVMFFFVDEGFVILTNINITEIILGIFVTSLYMILLSSFGYFIGTVVQLSKWFKVLLPILFLSYLFLTANTSEETTLIVEIGEFYLNEDSLFIFFLKIFITSILLFCFSIGLSNRMEVRQ</sequence>
<reference evidence="2 3" key="1">
    <citation type="submission" date="2023-07" db="EMBL/GenBank/DDBJ databases">
        <title>Genomic Encyclopedia of Type Strains, Phase IV (KMG-IV): sequencing the most valuable type-strain genomes for metagenomic binning, comparative biology and taxonomic classification.</title>
        <authorList>
            <person name="Goeker M."/>
        </authorList>
    </citation>
    <scope>NUCLEOTIDE SEQUENCE [LARGE SCALE GENOMIC DNA]</scope>
    <source>
        <strain evidence="2 3">DSM 17723</strain>
    </source>
</reference>
<evidence type="ECO:0000313" key="2">
    <source>
        <dbReference type="EMBL" id="MDQ0224251.1"/>
    </source>
</evidence>
<keyword evidence="1" id="KW-0812">Transmembrane</keyword>
<evidence type="ECO:0000256" key="1">
    <source>
        <dbReference type="SAM" id="Phobius"/>
    </source>
</evidence>
<feature type="transmembrane region" description="Helical" evidence="1">
    <location>
        <begin position="219"/>
        <end position="240"/>
    </location>
</feature>
<keyword evidence="1" id="KW-1133">Transmembrane helix</keyword>
<dbReference type="RefSeq" id="WP_174879684.1">
    <property type="nucleotide sequence ID" value="NZ_CADEPK010000039.1"/>
</dbReference>
<accession>A0ABT9YW80</accession>
<dbReference type="Proteomes" id="UP001232245">
    <property type="component" value="Unassembled WGS sequence"/>
</dbReference>
<dbReference type="EMBL" id="JAUSTZ010000001">
    <property type="protein sequence ID" value="MDQ0224251.1"/>
    <property type="molecule type" value="Genomic_DNA"/>
</dbReference>
<keyword evidence="1" id="KW-0472">Membrane</keyword>